<dbReference type="SUPFAM" id="SSF47413">
    <property type="entry name" value="lambda repressor-like DNA-binding domains"/>
    <property type="match status" value="1"/>
</dbReference>
<comment type="caution">
    <text evidence="3">The sequence shown here is derived from an EMBL/GenBank/DDBJ whole genome shotgun (WGS) entry which is preliminary data.</text>
</comment>
<dbReference type="GO" id="GO:0003677">
    <property type="term" value="F:DNA binding"/>
    <property type="evidence" value="ECO:0007669"/>
    <property type="project" value="UniProtKB-KW"/>
</dbReference>
<dbReference type="EMBL" id="JXRP01000022">
    <property type="protein sequence ID" value="KIL42629.1"/>
    <property type="molecule type" value="Genomic_DNA"/>
</dbReference>
<dbReference type="InterPro" id="IPR001387">
    <property type="entry name" value="Cro/C1-type_HTH"/>
</dbReference>
<evidence type="ECO:0000256" key="1">
    <source>
        <dbReference type="ARBA" id="ARBA00023125"/>
    </source>
</evidence>
<accession>A0A0C2RLL0</accession>
<dbReference type="Gene3D" id="1.10.260.40">
    <property type="entry name" value="lambda repressor-like DNA-binding domains"/>
    <property type="match status" value="1"/>
</dbReference>
<dbReference type="InterPro" id="IPR010982">
    <property type="entry name" value="Lambda_DNA-bd_dom_sf"/>
</dbReference>
<dbReference type="STRING" id="889306.KP78_38520"/>
<organism evidence="3 4">
    <name type="scientific">Jeotgalibacillus soli</name>
    <dbReference type="NCBI Taxonomy" id="889306"/>
    <lineage>
        <taxon>Bacteria</taxon>
        <taxon>Bacillati</taxon>
        <taxon>Bacillota</taxon>
        <taxon>Bacilli</taxon>
        <taxon>Bacillales</taxon>
        <taxon>Caryophanaceae</taxon>
        <taxon>Jeotgalibacillus</taxon>
    </lineage>
</organism>
<sequence>MFGERLKQLRLHKKKTQQDMAALLGISRQAYGYYENGSRQPDYNAIKLLADYFEVSIDYLITGKQGNKKEDGIWEEVLDPEIELFFKDLLDAPEEKMAELRRIWEIIKRLDRT</sequence>
<dbReference type="OrthoDB" id="5190137at2"/>
<dbReference type="AlphaFoldDB" id="A0A0C2RLL0"/>
<dbReference type="Proteomes" id="UP000031938">
    <property type="component" value="Unassembled WGS sequence"/>
</dbReference>
<dbReference type="SMART" id="SM00530">
    <property type="entry name" value="HTH_XRE"/>
    <property type="match status" value="1"/>
</dbReference>
<dbReference type="RefSeq" id="WP_041091030.1">
    <property type="nucleotide sequence ID" value="NZ_JXRP01000022.1"/>
</dbReference>
<proteinExistence type="predicted"/>
<dbReference type="PANTHER" id="PTHR46558:SF11">
    <property type="entry name" value="HTH-TYPE TRANSCRIPTIONAL REGULATOR XRE"/>
    <property type="match status" value="1"/>
</dbReference>
<name>A0A0C2RLL0_9BACL</name>
<evidence type="ECO:0000259" key="2">
    <source>
        <dbReference type="PROSITE" id="PS50943"/>
    </source>
</evidence>
<dbReference type="CDD" id="cd00093">
    <property type="entry name" value="HTH_XRE"/>
    <property type="match status" value="1"/>
</dbReference>
<evidence type="ECO:0000313" key="4">
    <source>
        <dbReference type="Proteomes" id="UP000031938"/>
    </source>
</evidence>
<feature type="domain" description="HTH cro/C1-type" evidence="2">
    <location>
        <begin position="6"/>
        <end position="60"/>
    </location>
</feature>
<dbReference type="PANTHER" id="PTHR46558">
    <property type="entry name" value="TRACRIPTIONAL REGULATORY PROTEIN-RELATED-RELATED"/>
    <property type="match status" value="1"/>
</dbReference>
<dbReference type="PATRIC" id="fig|889306.3.peg.3869"/>
<evidence type="ECO:0000313" key="3">
    <source>
        <dbReference type="EMBL" id="KIL42629.1"/>
    </source>
</evidence>
<reference evidence="3 4" key="1">
    <citation type="submission" date="2015-01" db="EMBL/GenBank/DDBJ databases">
        <title>Genome sequencing of Jeotgalibacillus soli.</title>
        <authorList>
            <person name="Goh K.M."/>
            <person name="Chan K.-G."/>
            <person name="Yaakop A.S."/>
            <person name="Ee R."/>
            <person name="Gan H.M."/>
            <person name="Chan C.S."/>
        </authorList>
    </citation>
    <scope>NUCLEOTIDE SEQUENCE [LARGE SCALE GENOMIC DNA]</scope>
    <source>
        <strain evidence="3 4">P9</strain>
    </source>
</reference>
<gene>
    <name evidence="3" type="ORF">KP78_38520</name>
</gene>
<keyword evidence="1 3" id="KW-0238">DNA-binding</keyword>
<dbReference type="PROSITE" id="PS50943">
    <property type="entry name" value="HTH_CROC1"/>
    <property type="match status" value="1"/>
</dbReference>
<dbReference type="Pfam" id="PF01381">
    <property type="entry name" value="HTH_3"/>
    <property type="match status" value="1"/>
</dbReference>
<keyword evidence="4" id="KW-1185">Reference proteome</keyword>
<protein>
    <submittedName>
        <fullName evidence="3">DNA-binding protein</fullName>
    </submittedName>
</protein>